<name>A0A2R6XXM6_9BACL</name>
<evidence type="ECO:0000313" key="1">
    <source>
        <dbReference type="EMBL" id="PTQ55175.1"/>
    </source>
</evidence>
<accession>A0A2R6XXM6</accession>
<dbReference type="Proteomes" id="UP000244338">
    <property type="component" value="Unassembled WGS sequence"/>
</dbReference>
<comment type="caution">
    <text evidence="1">The sequence shown here is derived from an EMBL/GenBank/DDBJ whole genome shotgun (WGS) entry which is preliminary data.</text>
</comment>
<proteinExistence type="predicted"/>
<sequence>MRIIQTNGKMKMTERESMPAIDKNVLSQRNGIRQVMRRALLQR</sequence>
<protein>
    <submittedName>
        <fullName evidence="1">Uncharacterized protein</fullName>
    </submittedName>
</protein>
<reference evidence="2" key="1">
    <citation type="journal article" date="2018" name="Sci. Rep.">
        <title>Lignite coal burning seam in the remote Altai Mountains harbors a hydrogen-driven thermophilic microbial community.</title>
        <authorList>
            <person name="Kadnikov V.V."/>
            <person name="Mardanov A.V."/>
            <person name="Ivasenko D.A."/>
            <person name="Antsiferov D.V."/>
            <person name="Beletsky A.V."/>
            <person name="Karnachuk O.V."/>
            <person name="Ravin N.V."/>
        </authorList>
    </citation>
    <scope>NUCLEOTIDE SEQUENCE [LARGE SCALE GENOMIC DNA]</scope>
</reference>
<gene>
    <name evidence="1" type="ORF">BSOLF_0045</name>
</gene>
<organism evidence="1 2">
    <name type="scientific">Candidatus Carbonibacillus altaicus</name>
    <dbReference type="NCBI Taxonomy" id="2163959"/>
    <lineage>
        <taxon>Bacteria</taxon>
        <taxon>Bacillati</taxon>
        <taxon>Bacillota</taxon>
        <taxon>Bacilli</taxon>
        <taxon>Bacillales</taxon>
        <taxon>Candidatus Carbonibacillus</taxon>
    </lineage>
</organism>
<dbReference type="AlphaFoldDB" id="A0A2R6XXM6"/>
<dbReference type="EMBL" id="PEBX01000173">
    <property type="protein sequence ID" value="PTQ55175.1"/>
    <property type="molecule type" value="Genomic_DNA"/>
</dbReference>
<evidence type="ECO:0000313" key="2">
    <source>
        <dbReference type="Proteomes" id="UP000244338"/>
    </source>
</evidence>